<dbReference type="CDD" id="cd00130">
    <property type="entry name" value="PAS"/>
    <property type="match status" value="1"/>
</dbReference>
<keyword evidence="2" id="KW-0238">DNA-binding</keyword>
<dbReference type="Pfam" id="PF12833">
    <property type="entry name" value="HTH_18"/>
    <property type="match status" value="1"/>
</dbReference>
<evidence type="ECO:0000259" key="4">
    <source>
        <dbReference type="PROSITE" id="PS01124"/>
    </source>
</evidence>
<dbReference type="PROSITE" id="PS01124">
    <property type="entry name" value="HTH_ARAC_FAMILY_2"/>
    <property type="match status" value="1"/>
</dbReference>
<evidence type="ECO:0000256" key="1">
    <source>
        <dbReference type="ARBA" id="ARBA00023015"/>
    </source>
</evidence>
<dbReference type="GO" id="GO:0003700">
    <property type="term" value="F:DNA-binding transcription factor activity"/>
    <property type="evidence" value="ECO:0007669"/>
    <property type="project" value="InterPro"/>
</dbReference>
<dbReference type="RefSeq" id="WP_317832336.1">
    <property type="nucleotide sequence ID" value="NZ_CP136920.1"/>
</dbReference>
<keyword evidence="3" id="KW-0804">Transcription</keyword>
<dbReference type="InterPro" id="IPR013656">
    <property type="entry name" value="PAS_4"/>
</dbReference>
<dbReference type="EMBL" id="CP136920">
    <property type="protein sequence ID" value="WOO40194.1"/>
    <property type="molecule type" value="Genomic_DNA"/>
</dbReference>
<protein>
    <submittedName>
        <fullName evidence="5">AraC family transcriptional regulator</fullName>
    </submittedName>
</protein>
<dbReference type="InterPro" id="IPR035965">
    <property type="entry name" value="PAS-like_dom_sf"/>
</dbReference>
<dbReference type="SMART" id="SM00342">
    <property type="entry name" value="HTH_ARAC"/>
    <property type="match status" value="1"/>
</dbReference>
<keyword evidence="6" id="KW-1185">Reference proteome</keyword>
<dbReference type="AlphaFoldDB" id="A0AAQ3L933"/>
<dbReference type="PANTHER" id="PTHR46796">
    <property type="entry name" value="HTH-TYPE TRANSCRIPTIONAL ACTIVATOR RHAS-RELATED"/>
    <property type="match status" value="1"/>
</dbReference>
<gene>
    <name evidence="5" type="ORF">RZN69_16355</name>
</gene>
<evidence type="ECO:0000313" key="5">
    <source>
        <dbReference type="EMBL" id="WOO40194.1"/>
    </source>
</evidence>
<dbReference type="InterPro" id="IPR009057">
    <property type="entry name" value="Homeodomain-like_sf"/>
</dbReference>
<evidence type="ECO:0000256" key="3">
    <source>
        <dbReference type="ARBA" id="ARBA00023163"/>
    </source>
</evidence>
<dbReference type="SUPFAM" id="SSF55785">
    <property type="entry name" value="PYP-like sensor domain (PAS domain)"/>
    <property type="match status" value="1"/>
</dbReference>
<dbReference type="Proteomes" id="UP001304300">
    <property type="component" value="Chromosome"/>
</dbReference>
<feature type="domain" description="HTH araC/xylS-type" evidence="4">
    <location>
        <begin position="159"/>
        <end position="257"/>
    </location>
</feature>
<dbReference type="InterPro" id="IPR050204">
    <property type="entry name" value="AraC_XylS_family_regulators"/>
</dbReference>
<proteinExistence type="predicted"/>
<accession>A0AAQ3L933</accession>
<organism evidence="5 6">
    <name type="scientific">Rubellicoccus peritrichatus</name>
    <dbReference type="NCBI Taxonomy" id="3080537"/>
    <lineage>
        <taxon>Bacteria</taxon>
        <taxon>Pseudomonadati</taxon>
        <taxon>Verrucomicrobiota</taxon>
        <taxon>Opitutia</taxon>
        <taxon>Puniceicoccales</taxon>
        <taxon>Cerasicoccaceae</taxon>
        <taxon>Rubellicoccus</taxon>
    </lineage>
</organism>
<evidence type="ECO:0000256" key="2">
    <source>
        <dbReference type="ARBA" id="ARBA00023125"/>
    </source>
</evidence>
<reference evidence="5 6" key="1">
    <citation type="submission" date="2023-10" db="EMBL/GenBank/DDBJ databases">
        <title>Rubellicoccus peritrichatus gen. nov., sp. nov., isolated from an algae of coral reef tank.</title>
        <authorList>
            <person name="Luo J."/>
        </authorList>
    </citation>
    <scope>NUCLEOTIDE SEQUENCE [LARGE SCALE GENOMIC DNA]</scope>
    <source>
        <strain evidence="5 6">CR14</strain>
    </source>
</reference>
<dbReference type="SUPFAM" id="SSF46689">
    <property type="entry name" value="Homeodomain-like"/>
    <property type="match status" value="2"/>
</dbReference>
<evidence type="ECO:0000313" key="6">
    <source>
        <dbReference type="Proteomes" id="UP001304300"/>
    </source>
</evidence>
<dbReference type="InterPro" id="IPR000014">
    <property type="entry name" value="PAS"/>
</dbReference>
<dbReference type="SMART" id="SM00091">
    <property type="entry name" value="PAS"/>
    <property type="match status" value="1"/>
</dbReference>
<dbReference type="Pfam" id="PF08448">
    <property type="entry name" value="PAS_4"/>
    <property type="match status" value="1"/>
</dbReference>
<keyword evidence="1" id="KW-0805">Transcription regulation</keyword>
<dbReference type="Gene3D" id="3.30.450.20">
    <property type="entry name" value="PAS domain"/>
    <property type="match status" value="1"/>
</dbReference>
<dbReference type="InterPro" id="IPR018060">
    <property type="entry name" value="HTH_AraC"/>
</dbReference>
<dbReference type="KEGG" id="puo:RZN69_16355"/>
<dbReference type="PANTHER" id="PTHR46796:SF13">
    <property type="entry name" value="HTH-TYPE TRANSCRIPTIONAL ACTIVATOR RHAS"/>
    <property type="match status" value="1"/>
</dbReference>
<dbReference type="GO" id="GO:0043565">
    <property type="term" value="F:sequence-specific DNA binding"/>
    <property type="evidence" value="ECO:0007669"/>
    <property type="project" value="InterPro"/>
</dbReference>
<name>A0AAQ3L933_9BACT</name>
<sequence length="266" mass="29997">MSNQVIHAFFANVVDKSAPDLKLFLEKLQPGQMLEALFDSIPGAFYFVKNLDGRFITCSLSFAKTMGAKSVEEVIGKNDHDFSAKFLADAFVKDDKRVIETGRSIINRVELVPNENSLDWLSTTKIPLYDKDGSIIGLAGITRKTSDSDELYQDHPEMQKIVAFIRQHYRDKITIADMADAAGISSSTVDRLFRKTFGITPAMYARKIRLNAACRKICETDEDLSTIAIACGFSDQTNMTRAFRSDLKITPNRYRQRFQDQNLKIA</sequence>
<dbReference type="Gene3D" id="1.10.10.60">
    <property type="entry name" value="Homeodomain-like"/>
    <property type="match status" value="1"/>
</dbReference>